<dbReference type="Gene3D" id="3.60.15.10">
    <property type="entry name" value="Ribonuclease Z/Hydroxyacylglutathione hydrolase-like"/>
    <property type="match status" value="1"/>
</dbReference>
<feature type="domain" description="Metallo-beta-lactamase" evidence="6">
    <location>
        <begin position="92"/>
        <end position="297"/>
    </location>
</feature>
<name>A0ABP7P8Q9_9SPHI</name>
<dbReference type="InterPro" id="IPR051013">
    <property type="entry name" value="MBL_superfamily_lactonases"/>
</dbReference>
<keyword evidence="4" id="KW-0862">Zinc</keyword>
<evidence type="ECO:0000256" key="5">
    <source>
        <dbReference type="SAM" id="SignalP"/>
    </source>
</evidence>
<evidence type="ECO:0000313" key="8">
    <source>
        <dbReference type="Proteomes" id="UP001500742"/>
    </source>
</evidence>
<evidence type="ECO:0000256" key="3">
    <source>
        <dbReference type="ARBA" id="ARBA00022801"/>
    </source>
</evidence>
<dbReference type="RefSeq" id="WP_259092113.1">
    <property type="nucleotide sequence ID" value="NZ_BAAAZC010000006.1"/>
</dbReference>
<evidence type="ECO:0000259" key="6">
    <source>
        <dbReference type="SMART" id="SM00849"/>
    </source>
</evidence>
<dbReference type="SMART" id="SM00849">
    <property type="entry name" value="Lactamase_B"/>
    <property type="match status" value="1"/>
</dbReference>
<dbReference type="PANTHER" id="PTHR42978">
    <property type="entry name" value="QUORUM-QUENCHING LACTONASE YTNP-RELATED-RELATED"/>
    <property type="match status" value="1"/>
</dbReference>
<dbReference type="PANTHER" id="PTHR42978:SF6">
    <property type="entry name" value="QUORUM-QUENCHING LACTONASE YTNP-RELATED"/>
    <property type="match status" value="1"/>
</dbReference>
<evidence type="ECO:0000313" key="7">
    <source>
        <dbReference type="EMBL" id="GAA3961454.1"/>
    </source>
</evidence>
<dbReference type="SUPFAM" id="SSF56281">
    <property type="entry name" value="Metallo-hydrolase/oxidoreductase"/>
    <property type="match status" value="1"/>
</dbReference>
<accession>A0ABP7P8Q9</accession>
<evidence type="ECO:0000256" key="1">
    <source>
        <dbReference type="ARBA" id="ARBA00007749"/>
    </source>
</evidence>
<keyword evidence="8" id="KW-1185">Reference proteome</keyword>
<reference evidence="8" key="1">
    <citation type="journal article" date="2019" name="Int. J. Syst. Evol. Microbiol.">
        <title>The Global Catalogue of Microorganisms (GCM) 10K type strain sequencing project: providing services to taxonomists for standard genome sequencing and annotation.</title>
        <authorList>
            <consortium name="The Broad Institute Genomics Platform"/>
            <consortium name="The Broad Institute Genome Sequencing Center for Infectious Disease"/>
            <person name="Wu L."/>
            <person name="Ma J."/>
        </authorList>
    </citation>
    <scope>NUCLEOTIDE SEQUENCE [LARGE SCALE GENOMIC DNA]</scope>
    <source>
        <strain evidence="8">JCM 16601</strain>
    </source>
</reference>
<keyword evidence="2" id="KW-0479">Metal-binding</keyword>
<dbReference type="CDD" id="cd07720">
    <property type="entry name" value="OPHC2-like_MBL-fold"/>
    <property type="match status" value="1"/>
</dbReference>
<feature type="signal peptide" evidence="5">
    <location>
        <begin position="1"/>
        <end position="31"/>
    </location>
</feature>
<dbReference type="EMBL" id="BAAAZC010000006">
    <property type="protein sequence ID" value="GAA3961454.1"/>
    <property type="molecule type" value="Genomic_DNA"/>
</dbReference>
<keyword evidence="3" id="KW-0378">Hydrolase</keyword>
<evidence type="ECO:0000256" key="2">
    <source>
        <dbReference type="ARBA" id="ARBA00022723"/>
    </source>
</evidence>
<dbReference type="Proteomes" id="UP001500742">
    <property type="component" value="Unassembled WGS sequence"/>
</dbReference>
<protein>
    <submittedName>
        <fullName evidence="7">MBL fold metallo-hydrolase</fullName>
    </submittedName>
</protein>
<dbReference type="InterPro" id="IPR036866">
    <property type="entry name" value="RibonucZ/Hydroxyglut_hydro"/>
</dbReference>
<comment type="caution">
    <text evidence="7">The sequence shown here is derived from an EMBL/GenBank/DDBJ whole genome shotgun (WGS) entry which is preliminary data.</text>
</comment>
<proteinExistence type="inferred from homology"/>
<dbReference type="InterPro" id="IPR001279">
    <property type="entry name" value="Metallo-B-lactamas"/>
</dbReference>
<comment type="similarity">
    <text evidence="1">Belongs to the metallo-beta-lactamase superfamily.</text>
</comment>
<feature type="chain" id="PRO_5047324299" evidence="5">
    <location>
        <begin position="32"/>
        <end position="327"/>
    </location>
</feature>
<evidence type="ECO:0000256" key="4">
    <source>
        <dbReference type="ARBA" id="ARBA00022833"/>
    </source>
</evidence>
<gene>
    <name evidence="7" type="ORF">GCM10022210_06640</name>
</gene>
<organism evidence="7 8">
    <name type="scientific">Mucilaginibacter dorajii</name>
    <dbReference type="NCBI Taxonomy" id="692994"/>
    <lineage>
        <taxon>Bacteria</taxon>
        <taxon>Pseudomonadati</taxon>
        <taxon>Bacteroidota</taxon>
        <taxon>Sphingobacteriia</taxon>
        <taxon>Sphingobacteriales</taxon>
        <taxon>Sphingobacteriaceae</taxon>
        <taxon>Mucilaginibacter</taxon>
    </lineage>
</organism>
<keyword evidence="5" id="KW-0732">Signal</keyword>
<dbReference type="Pfam" id="PF00753">
    <property type="entry name" value="Lactamase_B"/>
    <property type="match status" value="1"/>
</dbReference>
<sequence length="327" mass="35388">MKRSIKLILRPAFTLATSLGLLSLSYHTVSAQTANAIAQAGYYRMQVGDFEVIALSDGTIPQELPKLLTNTQPGEITHLLTANYLPTTVETSVNAYLIKANGKLILVDAGTAGNYGPTLGLLTKSLLAVGYKPEQIDAILITHAHIDHTGGLMDGDKMVFPNATIYLSKPEVDFWFTQKSKANAPEALKPYFAYAEATVGPYLKAGKVKSFDYNQELFPDIKPIAAAGHTPGHTFYVLESKGQKMVFWGDIMHAAAVQLADPSVTIVYDVDPKAAAATRKKAFADAAKNGYWIASDHVSFPGIGHLKADGSKYEWVPANYSTYVSGR</sequence>